<feature type="binding site" evidence="7">
    <location>
        <position position="67"/>
    </location>
    <ligand>
        <name>Na(+)</name>
        <dbReference type="ChEBI" id="CHEBI:29101"/>
        <label>1</label>
    </ligand>
</feature>
<evidence type="ECO:0000313" key="8">
    <source>
        <dbReference type="EMBL" id="CDW61355.1"/>
    </source>
</evidence>
<organism evidence="8 9">
    <name type="scientific">Trichuris trichiura</name>
    <name type="common">Whipworm</name>
    <name type="synonym">Trichocephalus trichiurus</name>
    <dbReference type="NCBI Taxonomy" id="36087"/>
    <lineage>
        <taxon>Eukaryota</taxon>
        <taxon>Metazoa</taxon>
        <taxon>Ecdysozoa</taxon>
        <taxon>Nematoda</taxon>
        <taxon>Enoplea</taxon>
        <taxon>Dorylaimia</taxon>
        <taxon>Trichinellida</taxon>
        <taxon>Trichuridae</taxon>
        <taxon>Trichuris</taxon>
    </lineage>
</organism>
<dbReference type="PANTHER" id="PTHR11616:SF240">
    <property type="entry name" value="BLOATED TUBULES, ISOFORM B-RELATED"/>
    <property type="match status" value="1"/>
</dbReference>
<dbReference type="PROSITE" id="PS50267">
    <property type="entry name" value="NA_NEUROTRAN_SYMP_3"/>
    <property type="match status" value="1"/>
</dbReference>
<keyword evidence="4" id="KW-0769">Symport</keyword>
<dbReference type="GO" id="GO:0006865">
    <property type="term" value="P:amino acid transport"/>
    <property type="evidence" value="ECO:0007669"/>
    <property type="project" value="TreeGrafter"/>
</dbReference>
<dbReference type="AlphaFoldDB" id="A0A077ZR95"/>
<evidence type="ECO:0000256" key="5">
    <source>
        <dbReference type="ARBA" id="ARBA00022989"/>
    </source>
</evidence>
<keyword evidence="7" id="KW-0479">Metal-binding</keyword>
<dbReference type="GO" id="GO:0035725">
    <property type="term" value="P:sodium ion transmembrane transport"/>
    <property type="evidence" value="ECO:0007669"/>
    <property type="project" value="TreeGrafter"/>
</dbReference>
<evidence type="ECO:0000313" key="9">
    <source>
        <dbReference type="Proteomes" id="UP000030665"/>
    </source>
</evidence>
<evidence type="ECO:0000256" key="1">
    <source>
        <dbReference type="ARBA" id="ARBA00004141"/>
    </source>
</evidence>
<dbReference type="OrthoDB" id="6581954at2759"/>
<comment type="subcellular location">
    <subcellularLocation>
        <location evidence="1">Membrane</location>
        <topology evidence="1">Multi-pass membrane protein</topology>
    </subcellularLocation>
</comment>
<dbReference type="PANTHER" id="PTHR11616">
    <property type="entry name" value="SODIUM/CHLORIDE DEPENDENT TRANSPORTER"/>
    <property type="match status" value="1"/>
</dbReference>
<dbReference type="Proteomes" id="UP000030665">
    <property type="component" value="Unassembled WGS sequence"/>
</dbReference>
<protein>
    <submittedName>
        <fullName evidence="8">Transporter</fullName>
    </submittedName>
</protein>
<keyword evidence="9" id="KW-1185">Reference proteome</keyword>
<evidence type="ECO:0000256" key="6">
    <source>
        <dbReference type="ARBA" id="ARBA00023136"/>
    </source>
</evidence>
<accession>A0A077ZR95</accession>
<proteinExistence type="predicted"/>
<evidence type="ECO:0000256" key="7">
    <source>
        <dbReference type="PIRSR" id="PIRSR600175-1"/>
    </source>
</evidence>
<keyword evidence="5" id="KW-1133">Transmembrane helix</keyword>
<feature type="binding site" evidence="7">
    <location>
        <position position="60"/>
    </location>
    <ligand>
        <name>Na(+)</name>
        <dbReference type="ChEBI" id="CHEBI:29101"/>
        <label>1</label>
    </ligand>
</feature>
<dbReference type="InterPro" id="IPR037272">
    <property type="entry name" value="SNS_sf"/>
</dbReference>
<evidence type="ECO:0000256" key="2">
    <source>
        <dbReference type="ARBA" id="ARBA00022448"/>
    </source>
</evidence>
<feature type="binding site" evidence="7">
    <location>
        <position position="63"/>
    </location>
    <ligand>
        <name>Na(+)</name>
        <dbReference type="ChEBI" id="CHEBI:29101"/>
        <label>1</label>
    </ligand>
</feature>
<evidence type="ECO:0000256" key="3">
    <source>
        <dbReference type="ARBA" id="ARBA00022692"/>
    </source>
</evidence>
<reference evidence="8" key="1">
    <citation type="submission" date="2014-01" db="EMBL/GenBank/DDBJ databases">
        <authorList>
            <person name="Aslett M."/>
        </authorList>
    </citation>
    <scope>NUCLEOTIDE SEQUENCE</scope>
</reference>
<dbReference type="STRING" id="36087.A0A077ZR95"/>
<sequence>MGAVELFEEQKPLQNQVELTRSRSMSLTGSPKRKWSLRQPYLIPRETWASTFEFILSCIGYSVGLGNIWRFPYLCYQNGGGKKFSFSSREPIST</sequence>
<dbReference type="SUPFAM" id="SSF161070">
    <property type="entry name" value="SNF-like"/>
    <property type="match status" value="1"/>
</dbReference>
<name>A0A077ZR95_TRITR</name>
<dbReference type="InterPro" id="IPR000175">
    <property type="entry name" value="Na/ntran_symport"/>
</dbReference>
<keyword evidence="6" id="KW-0472">Membrane</keyword>
<dbReference type="EMBL" id="HG809124">
    <property type="protein sequence ID" value="CDW61355.1"/>
    <property type="molecule type" value="Genomic_DNA"/>
</dbReference>
<keyword evidence="3" id="KW-0812">Transmembrane</keyword>
<dbReference type="GO" id="GO:0046872">
    <property type="term" value="F:metal ion binding"/>
    <property type="evidence" value="ECO:0007669"/>
    <property type="project" value="UniProtKB-KW"/>
</dbReference>
<gene>
    <name evidence="8" type="ORF">TTRE_0000981401</name>
</gene>
<keyword evidence="2" id="KW-0813">Transport</keyword>
<reference evidence="8" key="2">
    <citation type="submission" date="2014-03" db="EMBL/GenBank/DDBJ databases">
        <title>The whipworm genome and dual-species transcriptomics of an intimate host-pathogen interaction.</title>
        <authorList>
            <person name="Foth B.J."/>
            <person name="Tsai I.J."/>
            <person name="Reid A.J."/>
            <person name="Bancroft A.J."/>
            <person name="Nichol S."/>
            <person name="Tracey A."/>
            <person name="Holroyd N."/>
            <person name="Cotton J.A."/>
            <person name="Stanley E.J."/>
            <person name="Zarowiecki M."/>
            <person name="Liu J.Z."/>
            <person name="Huckvale T."/>
            <person name="Cooper P.J."/>
            <person name="Grencis R.K."/>
            <person name="Berriman M."/>
        </authorList>
    </citation>
    <scope>NUCLEOTIDE SEQUENCE [LARGE SCALE GENOMIC DNA]</scope>
</reference>
<keyword evidence="7" id="KW-0915">Sodium</keyword>
<dbReference type="GO" id="GO:0005886">
    <property type="term" value="C:plasma membrane"/>
    <property type="evidence" value="ECO:0007669"/>
    <property type="project" value="TreeGrafter"/>
</dbReference>
<evidence type="ECO:0000256" key="4">
    <source>
        <dbReference type="ARBA" id="ARBA00022847"/>
    </source>
</evidence>
<dbReference type="GO" id="GO:0015293">
    <property type="term" value="F:symporter activity"/>
    <property type="evidence" value="ECO:0007669"/>
    <property type="project" value="UniProtKB-KW"/>
</dbReference>
<dbReference type="Pfam" id="PF00209">
    <property type="entry name" value="SNF"/>
    <property type="match status" value="1"/>
</dbReference>